<dbReference type="AlphaFoldDB" id="A0AAX6I1F5"/>
<dbReference type="PANTHER" id="PTHR33181">
    <property type="entry name" value="OS01G0778500 PROTEIN"/>
    <property type="match status" value="1"/>
</dbReference>
<keyword evidence="2" id="KW-1185">Reference proteome</keyword>
<protein>
    <submittedName>
        <fullName evidence="1">Uncharacterized protein</fullName>
    </submittedName>
</protein>
<reference evidence="1" key="2">
    <citation type="submission" date="2023-04" db="EMBL/GenBank/DDBJ databases">
        <authorList>
            <person name="Bruccoleri R.E."/>
            <person name="Oakeley E.J."/>
            <person name="Faust A.-M."/>
            <person name="Dessus-Babus S."/>
            <person name="Altorfer M."/>
            <person name="Burckhardt D."/>
            <person name="Oertli M."/>
            <person name="Naumann U."/>
            <person name="Petersen F."/>
            <person name="Wong J."/>
        </authorList>
    </citation>
    <scope>NUCLEOTIDE SEQUENCE</scope>
    <source>
        <strain evidence="1">GSM-AAB239-AS_SAM_17_03QT</strain>
        <tissue evidence="1">Leaf</tissue>
    </source>
</reference>
<accession>A0AAX6I1F5</accession>
<name>A0AAX6I1F5_IRIPA</name>
<organism evidence="1 2">
    <name type="scientific">Iris pallida</name>
    <name type="common">Sweet iris</name>
    <dbReference type="NCBI Taxonomy" id="29817"/>
    <lineage>
        <taxon>Eukaryota</taxon>
        <taxon>Viridiplantae</taxon>
        <taxon>Streptophyta</taxon>
        <taxon>Embryophyta</taxon>
        <taxon>Tracheophyta</taxon>
        <taxon>Spermatophyta</taxon>
        <taxon>Magnoliopsida</taxon>
        <taxon>Liliopsida</taxon>
        <taxon>Asparagales</taxon>
        <taxon>Iridaceae</taxon>
        <taxon>Iridoideae</taxon>
        <taxon>Irideae</taxon>
        <taxon>Iris</taxon>
    </lineage>
</organism>
<evidence type="ECO:0000313" key="2">
    <source>
        <dbReference type="Proteomes" id="UP001140949"/>
    </source>
</evidence>
<dbReference type="EMBL" id="JANAVB010005597">
    <property type="protein sequence ID" value="KAJ6847012.1"/>
    <property type="molecule type" value="Genomic_DNA"/>
</dbReference>
<dbReference type="PANTHER" id="PTHR33181:SF4">
    <property type="entry name" value="OVULE PROTEIN"/>
    <property type="match status" value="1"/>
</dbReference>
<comment type="caution">
    <text evidence="1">The sequence shown here is derived from an EMBL/GenBank/DDBJ whole genome shotgun (WGS) entry which is preliminary data.</text>
</comment>
<gene>
    <name evidence="1" type="ORF">M6B38_284395</name>
</gene>
<reference evidence="1" key="1">
    <citation type="journal article" date="2023" name="GigaByte">
        <title>Genome assembly of the bearded iris, Iris pallida Lam.</title>
        <authorList>
            <person name="Bruccoleri R.E."/>
            <person name="Oakeley E.J."/>
            <person name="Faust A.M.E."/>
            <person name="Altorfer M."/>
            <person name="Dessus-Babus S."/>
            <person name="Burckhardt D."/>
            <person name="Oertli M."/>
            <person name="Naumann U."/>
            <person name="Petersen F."/>
            <person name="Wong J."/>
        </authorList>
    </citation>
    <scope>NUCLEOTIDE SEQUENCE</scope>
    <source>
        <strain evidence="1">GSM-AAB239-AS_SAM_17_03QT</strain>
    </source>
</reference>
<evidence type="ECO:0000313" key="1">
    <source>
        <dbReference type="EMBL" id="KAJ6847012.1"/>
    </source>
</evidence>
<proteinExistence type="predicted"/>
<dbReference type="Proteomes" id="UP001140949">
    <property type="component" value="Unassembled WGS sequence"/>
</dbReference>
<sequence length="76" mass="8963">MAWWRQPAFSARRAWIGFSARVKARKNGGGILELYNDVQSCGYQDVQVMWEMLRRSETSSTNRKRAIWRLPLWSNS</sequence>